<gene>
    <name evidence="1" type="ORF">COMA1_60009</name>
</gene>
<organism evidence="1 2">
    <name type="scientific">Candidatus Nitrospira nitrosa</name>
    <dbReference type="NCBI Taxonomy" id="1742972"/>
    <lineage>
        <taxon>Bacteria</taxon>
        <taxon>Pseudomonadati</taxon>
        <taxon>Nitrospirota</taxon>
        <taxon>Nitrospiria</taxon>
        <taxon>Nitrospirales</taxon>
        <taxon>Nitrospiraceae</taxon>
        <taxon>Nitrospira</taxon>
    </lineage>
</organism>
<name>A0A0S4LM68_9BACT</name>
<dbReference type="Proteomes" id="UP000199032">
    <property type="component" value="Unassembled WGS sequence"/>
</dbReference>
<dbReference type="AlphaFoldDB" id="A0A0S4LM68"/>
<sequence length="93" mass="10292">MRSLDGHCTVIRERKCDYYPRRWQDPSNGGVAVIWLVSSGMGQWAMGSPLCSKKCKGKTGTSASGSEAGTVNKALHPYETVLMRTEVELRSWV</sequence>
<accession>A0A0S4LM68</accession>
<evidence type="ECO:0000313" key="2">
    <source>
        <dbReference type="Proteomes" id="UP000199032"/>
    </source>
</evidence>
<keyword evidence="2" id="KW-1185">Reference proteome</keyword>
<proteinExistence type="predicted"/>
<evidence type="ECO:0000313" key="1">
    <source>
        <dbReference type="EMBL" id="CUS38663.1"/>
    </source>
</evidence>
<dbReference type="EMBL" id="CZQA01000012">
    <property type="protein sequence ID" value="CUS38663.1"/>
    <property type="molecule type" value="Genomic_DNA"/>
</dbReference>
<reference evidence="1 2" key="1">
    <citation type="submission" date="2015-10" db="EMBL/GenBank/DDBJ databases">
        <authorList>
            <person name="Gilbert D.G."/>
        </authorList>
    </citation>
    <scope>NUCLEOTIDE SEQUENCE [LARGE SCALE GENOMIC DNA]</scope>
    <source>
        <strain evidence="1">COMA1</strain>
    </source>
</reference>
<protein>
    <submittedName>
        <fullName evidence="1">Uncharacterized protein</fullName>
    </submittedName>
</protein>